<dbReference type="GO" id="GO:0004586">
    <property type="term" value="F:ornithine decarboxylase activity"/>
    <property type="evidence" value="ECO:0007669"/>
    <property type="project" value="TreeGrafter"/>
</dbReference>
<feature type="active site" description="Proton donor" evidence="5">
    <location>
        <position position="326"/>
    </location>
</feature>
<dbReference type="InterPro" id="IPR002433">
    <property type="entry name" value="Orn_de-COase"/>
</dbReference>
<keyword evidence="4" id="KW-0456">Lyase</keyword>
<dbReference type="Pfam" id="PF02784">
    <property type="entry name" value="Orn_Arg_deC_N"/>
    <property type="match status" value="1"/>
</dbReference>
<dbReference type="PANTHER" id="PTHR11482">
    <property type="entry name" value="ARGININE/DIAMINOPIMELATE/ORNITHINE DECARBOXYLASE"/>
    <property type="match status" value="1"/>
</dbReference>
<protein>
    <recommendedName>
        <fullName evidence="6">Orn/DAP/Arg decarboxylase 2 N-terminal domain-containing protein</fullName>
    </recommendedName>
</protein>
<name>A0A2H0XZQ3_UNCSA</name>
<evidence type="ECO:0000256" key="2">
    <source>
        <dbReference type="ARBA" id="ARBA00008872"/>
    </source>
</evidence>
<comment type="caution">
    <text evidence="7">The sequence shown here is derived from an EMBL/GenBank/DDBJ whole genome shotgun (WGS) entry which is preliminary data.</text>
</comment>
<comment type="similarity">
    <text evidence="2">Belongs to the Orn/Lys/Arg decarboxylase class-II family.</text>
</comment>
<dbReference type="Gene3D" id="2.40.37.10">
    <property type="entry name" value="Lyase, Ornithine Decarboxylase, Chain A, domain 1"/>
    <property type="match status" value="1"/>
</dbReference>
<evidence type="ECO:0000313" key="7">
    <source>
        <dbReference type="EMBL" id="PIS30610.1"/>
    </source>
</evidence>
<evidence type="ECO:0000256" key="3">
    <source>
        <dbReference type="ARBA" id="ARBA00022898"/>
    </source>
</evidence>
<dbReference type="EMBL" id="PEYM01000052">
    <property type="protein sequence ID" value="PIS30610.1"/>
    <property type="molecule type" value="Genomic_DNA"/>
</dbReference>
<feature type="domain" description="Orn/DAP/Arg decarboxylase 2 N-terminal" evidence="6">
    <location>
        <begin position="29"/>
        <end position="265"/>
    </location>
</feature>
<dbReference type="CDD" id="cd00622">
    <property type="entry name" value="PLPDE_III_ODC"/>
    <property type="match status" value="1"/>
</dbReference>
<dbReference type="FunFam" id="3.20.20.10:FF:000008">
    <property type="entry name" value="Ornithine decarboxylase"/>
    <property type="match status" value="1"/>
</dbReference>
<gene>
    <name evidence="7" type="ORF">COT42_02610</name>
</gene>
<comment type="cofactor">
    <cofactor evidence="1 5">
        <name>pyridoxal 5'-phosphate</name>
        <dbReference type="ChEBI" id="CHEBI:597326"/>
    </cofactor>
</comment>
<dbReference type="GO" id="GO:0005737">
    <property type="term" value="C:cytoplasm"/>
    <property type="evidence" value="ECO:0007669"/>
    <property type="project" value="TreeGrafter"/>
</dbReference>
<accession>A0A2H0XZQ3</accession>
<dbReference type="AlphaFoldDB" id="A0A2H0XZQ3"/>
<dbReference type="InterPro" id="IPR009006">
    <property type="entry name" value="Ala_racemase/Decarboxylase_C"/>
</dbReference>
<dbReference type="InterPro" id="IPR022644">
    <property type="entry name" value="De-COase2_N"/>
</dbReference>
<dbReference type="PRINTS" id="PR01179">
    <property type="entry name" value="ODADCRBXLASE"/>
</dbReference>
<evidence type="ECO:0000313" key="8">
    <source>
        <dbReference type="Proteomes" id="UP000231343"/>
    </source>
</evidence>
<evidence type="ECO:0000259" key="6">
    <source>
        <dbReference type="Pfam" id="PF02784"/>
    </source>
</evidence>
<keyword evidence="3 5" id="KW-0663">Pyridoxal phosphate</keyword>
<reference evidence="7 8" key="1">
    <citation type="submission" date="2017-09" db="EMBL/GenBank/DDBJ databases">
        <title>Depth-based differentiation of microbial function through sediment-hosted aquifers and enrichment of novel symbionts in the deep terrestrial subsurface.</title>
        <authorList>
            <person name="Probst A.J."/>
            <person name="Ladd B."/>
            <person name="Jarett J.K."/>
            <person name="Geller-Mcgrath D.E."/>
            <person name="Sieber C.M."/>
            <person name="Emerson J.B."/>
            <person name="Anantharaman K."/>
            <person name="Thomas B.C."/>
            <person name="Malmstrom R."/>
            <person name="Stieglmeier M."/>
            <person name="Klingl A."/>
            <person name="Woyke T."/>
            <person name="Ryan C.M."/>
            <person name="Banfield J.F."/>
        </authorList>
    </citation>
    <scope>NUCLEOTIDE SEQUENCE [LARGE SCALE GENOMIC DNA]</scope>
    <source>
        <strain evidence="7">CG08_land_8_20_14_0_20_45_16</strain>
    </source>
</reference>
<dbReference type="InterPro" id="IPR029066">
    <property type="entry name" value="PLP-binding_barrel"/>
</dbReference>
<dbReference type="Gene3D" id="3.20.20.10">
    <property type="entry name" value="Alanine racemase"/>
    <property type="match status" value="1"/>
</dbReference>
<evidence type="ECO:0000256" key="4">
    <source>
        <dbReference type="ARBA" id="ARBA00023239"/>
    </source>
</evidence>
<sequence>MNKTKGGFEKVVRRLVKKHSTPLMLISEAKLQQQYEAFVRHLACVTPYYAIKANPQPEIIKAFIKLGAGFDVASGNELISVLKLGADPAKIIFANTIKSPADLALAKKSRVKLMTFDNEPELYKIAKYAPGSRVLVRLKVNNVGSTVELSLKFGADPDQAIFLLNKAKSLGLVAEGLAFHVGSQCINIDNYLQALDISSMIFHEAVQVGLRLKTLDLGGGFPIHHFDSDDHIILKEIARQIRPKLRRLFPKDTNFMAEPGRFFVGPAGTLVTSVIGRTFRNNRNYYYLDDGVYADFSGIVFDHCRYEYKSLRRGQKFLSTLAGPTCDSFDTIAHNVDLPELEVGNIVYVKNIGAYSCASAVPGFNGFAPAKILMI</sequence>
<dbReference type="GO" id="GO:0033387">
    <property type="term" value="P:putrescine biosynthetic process from arginine, via ornithine"/>
    <property type="evidence" value="ECO:0007669"/>
    <property type="project" value="TreeGrafter"/>
</dbReference>
<dbReference type="SUPFAM" id="SSF51419">
    <property type="entry name" value="PLP-binding barrel"/>
    <property type="match status" value="1"/>
</dbReference>
<dbReference type="Proteomes" id="UP000231343">
    <property type="component" value="Unassembled WGS sequence"/>
</dbReference>
<dbReference type="PRINTS" id="PR01182">
    <property type="entry name" value="ORNDCRBXLASE"/>
</dbReference>
<dbReference type="InterPro" id="IPR000183">
    <property type="entry name" value="Orn/DAP/Arg_de-COase"/>
</dbReference>
<dbReference type="SUPFAM" id="SSF50621">
    <property type="entry name" value="Alanine racemase C-terminal domain-like"/>
    <property type="match status" value="1"/>
</dbReference>
<proteinExistence type="inferred from homology"/>
<dbReference type="PANTHER" id="PTHR11482:SF6">
    <property type="entry name" value="ORNITHINE DECARBOXYLASE 1-RELATED"/>
    <property type="match status" value="1"/>
</dbReference>
<feature type="modified residue" description="N6-(pyridoxal phosphate)lysine" evidence="5">
    <location>
        <position position="52"/>
    </location>
</feature>
<organism evidence="7 8">
    <name type="scientific">Candidatus Saganbacteria bacterium CG08_land_8_20_14_0_20_45_16</name>
    <dbReference type="NCBI Taxonomy" id="2014293"/>
    <lineage>
        <taxon>Bacteria</taxon>
        <taxon>Bacillati</taxon>
        <taxon>Saganbacteria</taxon>
    </lineage>
</organism>
<evidence type="ECO:0000256" key="5">
    <source>
        <dbReference type="PIRSR" id="PIRSR600183-50"/>
    </source>
</evidence>
<evidence type="ECO:0000256" key="1">
    <source>
        <dbReference type="ARBA" id="ARBA00001933"/>
    </source>
</evidence>